<evidence type="ECO:0000256" key="1">
    <source>
        <dbReference type="ARBA" id="ARBA00001782"/>
    </source>
</evidence>
<evidence type="ECO:0000313" key="12">
    <source>
        <dbReference type="Proteomes" id="UP000712157"/>
    </source>
</evidence>
<evidence type="ECO:0000256" key="8">
    <source>
        <dbReference type="ARBA" id="ARBA00022723"/>
    </source>
</evidence>
<protein>
    <recommendedName>
        <fullName evidence="7 10">Ribulose-phosphate 3-epimerase</fullName>
        <ecNumber evidence="7 10">5.1.3.1</ecNumber>
    </recommendedName>
</protein>
<evidence type="ECO:0000256" key="6">
    <source>
        <dbReference type="ARBA" id="ARBA00009541"/>
    </source>
</evidence>
<dbReference type="Proteomes" id="UP000712157">
    <property type="component" value="Unassembled WGS sequence"/>
</dbReference>
<dbReference type="Gene3D" id="3.20.20.70">
    <property type="entry name" value="Aldolase class I"/>
    <property type="match status" value="1"/>
</dbReference>
<keyword evidence="9 11" id="KW-0413">Isomerase</keyword>
<organism evidence="11 12">
    <name type="scientific">Diplocloster agilis</name>
    <dbReference type="NCBI Taxonomy" id="2850323"/>
    <lineage>
        <taxon>Bacteria</taxon>
        <taxon>Bacillati</taxon>
        <taxon>Bacillota</taxon>
        <taxon>Clostridia</taxon>
        <taxon>Lachnospirales</taxon>
        <taxon>Lachnospiraceae</taxon>
        <taxon>Diplocloster</taxon>
    </lineage>
</organism>
<reference evidence="11" key="1">
    <citation type="submission" date="2021-06" db="EMBL/GenBank/DDBJ databases">
        <title>Description of novel taxa of the family Lachnospiraceae.</title>
        <authorList>
            <person name="Chaplin A.V."/>
            <person name="Sokolova S.R."/>
            <person name="Pikina A.P."/>
            <person name="Korzhanova M."/>
            <person name="Belova V."/>
            <person name="Korostin D."/>
            <person name="Efimov B.A."/>
        </authorList>
    </citation>
    <scope>NUCLEOTIDE SEQUENCE</scope>
    <source>
        <strain evidence="11">ASD5720</strain>
    </source>
</reference>
<evidence type="ECO:0000256" key="9">
    <source>
        <dbReference type="ARBA" id="ARBA00023235"/>
    </source>
</evidence>
<dbReference type="InterPro" id="IPR000056">
    <property type="entry name" value="Ribul_P_3_epim-like"/>
</dbReference>
<dbReference type="RefSeq" id="WP_158345615.1">
    <property type="nucleotide sequence ID" value="NZ_JAHQCW010000012.1"/>
</dbReference>
<evidence type="ECO:0000256" key="5">
    <source>
        <dbReference type="ARBA" id="ARBA00001954"/>
    </source>
</evidence>
<dbReference type="InterPro" id="IPR013785">
    <property type="entry name" value="Aldolase_TIM"/>
</dbReference>
<dbReference type="NCBIfam" id="TIGR01163">
    <property type="entry name" value="rpe"/>
    <property type="match status" value="1"/>
</dbReference>
<comment type="catalytic activity">
    <reaction evidence="1">
        <text>D-ribulose 5-phosphate = D-xylulose 5-phosphate</text>
        <dbReference type="Rhea" id="RHEA:13677"/>
        <dbReference type="ChEBI" id="CHEBI:57737"/>
        <dbReference type="ChEBI" id="CHEBI:58121"/>
        <dbReference type="EC" id="5.1.3.1"/>
    </reaction>
</comment>
<dbReference type="FunFam" id="3.20.20.70:FF:000004">
    <property type="entry name" value="Ribulose-phosphate 3-epimerase"/>
    <property type="match status" value="1"/>
</dbReference>
<evidence type="ECO:0000256" key="2">
    <source>
        <dbReference type="ARBA" id="ARBA00001936"/>
    </source>
</evidence>
<gene>
    <name evidence="11" type="primary">rpe</name>
    <name evidence="11" type="ORF">KTH89_08925</name>
</gene>
<comment type="cofactor">
    <cofactor evidence="5">
        <name>Fe(2+)</name>
        <dbReference type="ChEBI" id="CHEBI:29033"/>
    </cofactor>
</comment>
<evidence type="ECO:0000256" key="4">
    <source>
        <dbReference type="ARBA" id="ARBA00001947"/>
    </source>
</evidence>
<name>A0A949JYT5_9FIRM</name>
<dbReference type="EMBL" id="JAHQCW010000012">
    <property type="protein sequence ID" value="MBU9736661.1"/>
    <property type="molecule type" value="Genomic_DNA"/>
</dbReference>
<comment type="cofactor">
    <cofactor evidence="3">
        <name>Co(2+)</name>
        <dbReference type="ChEBI" id="CHEBI:48828"/>
    </cofactor>
</comment>
<comment type="cofactor">
    <cofactor evidence="4">
        <name>Zn(2+)</name>
        <dbReference type="ChEBI" id="CHEBI:29105"/>
    </cofactor>
</comment>
<evidence type="ECO:0000256" key="3">
    <source>
        <dbReference type="ARBA" id="ARBA00001941"/>
    </source>
</evidence>
<dbReference type="AlphaFoldDB" id="A0A949JYT5"/>
<dbReference type="GO" id="GO:0005737">
    <property type="term" value="C:cytoplasm"/>
    <property type="evidence" value="ECO:0007669"/>
    <property type="project" value="UniProtKB-ARBA"/>
</dbReference>
<accession>A0A949JYT5</accession>
<evidence type="ECO:0000256" key="7">
    <source>
        <dbReference type="ARBA" id="ARBA00013188"/>
    </source>
</evidence>
<dbReference type="GO" id="GO:0006098">
    <property type="term" value="P:pentose-phosphate shunt"/>
    <property type="evidence" value="ECO:0007669"/>
    <property type="project" value="UniProtKB-UniRule"/>
</dbReference>
<dbReference type="EC" id="5.1.3.1" evidence="7 10"/>
<dbReference type="CDD" id="cd00429">
    <property type="entry name" value="RPE"/>
    <property type="match status" value="1"/>
</dbReference>
<dbReference type="GO" id="GO:0046872">
    <property type="term" value="F:metal ion binding"/>
    <property type="evidence" value="ECO:0007669"/>
    <property type="project" value="UniProtKB-KW"/>
</dbReference>
<evidence type="ECO:0000256" key="10">
    <source>
        <dbReference type="NCBIfam" id="TIGR01163"/>
    </source>
</evidence>
<dbReference type="Pfam" id="PF00834">
    <property type="entry name" value="Ribul_P_3_epim"/>
    <property type="match status" value="1"/>
</dbReference>
<comment type="caution">
    <text evidence="11">The sequence shown here is derived from an EMBL/GenBank/DDBJ whole genome shotgun (WGS) entry which is preliminary data.</text>
</comment>
<dbReference type="SUPFAM" id="SSF51366">
    <property type="entry name" value="Ribulose-phoshate binding barrel"/>
    <property type="match status" value="1"/>
</dbReference>
<dbReference type="GO" id="GO:0004750">
    <property type="term" value="F:D-ribulose-phosphate 3-epimerase activity"/>
    <property type="evidence" value="ECO:0007669"/>
    <property type="project" value="UniProtKB-UniRule"/>
</dbReference>
<dbReference type="PANTHER" id="PTHR11749">
    <property type="entry name" value="RIBULOSE-5-PHOSPHATE-3-EPIMERASE"/>
    <property type="match status" value="1"/>
</dbReference>
<evidence type="ECO:0000313" key="11">
    <source>
        <dbReference type="EMBL" id="MBU9736661.1"/>
    </source>
</evidence>
<dbReference type="InterPro" id="IPR026019">
    <property type="entry name" value="Ribul_P_3_epim"/>
</dbReference>
<proteinExistence type="inferred from homology"/>
<keyword evidence="12" id="KW-1185">Reference proteome</keyword>
<comment type="similarity">
    <text evidence="6">Belongs to the ribulose-phosphate 3-epimerase family.</text>
</comment>
<dbReference type="InterPro" id="IPR011060">
    <property type="entry name" value="RibuloseP-bd_barrel"/>
</dbReference>
<comment type="cofactor">
    <cofactor evidence="2">
        <name>Mn(2+)</name>
        <dbReference type="ChEBI" id="CHEBI:29035"/>
    </cofactor>
</comment>
<dbReference type="NCBIfam" id="NF004076">
    <property type="entry name" value="PRK05581.1-4"/>
    <property type="match status" value="1"/>
</dbReference>
<dbReference type="GO" id="GO:0005975">
    <property type="term" value="P:carbohydrate metabolic process"/>
    <property type="evidence" value="ECO:0007669"/>
    <property type="project" value="InterPro"/>
</dbReference>
<sequence length="218" mass="24058">MNKVSPSVMCIDMMDLKHQLEALDQAHVDLYHIDIMDGHFVPNYCLNGDLMAAIRKVSDTPMDVHLMVTNPTEFIEYCADRGADIITLHLETLDHPIRALKQIRALGKKAGIAINPATDIGQLKYMLEFIDLVCVMTVDPGFAGQTLIPSSYEKITAIRSMFTEAGYDVDIMVDGQVKEETAPKLVAAGANVLVLGSSGLFCHDPSEYPEVISKYQNL</sequence>
<keyword evidence="8" id="KW-0479">Metal-binding</keyword>